<sequence length="52" mass="6321">MNFNSILPSQLPVVRPDLLFQKIQDDLQLLFRKFNLFEYFVKMLTNFDEQIL</sequence>
<name>A0ABZ3H1Z9_GEOAI</name>
<evidence type="ECO:0000313" key="1">
    <source>
        <dbReference type="EMBL" id="XAT63580.1"/>
    </source>
</evidence>
<proteinExistence type="predicted"/>
<organism evidence="1 2">
    <name type="scientific">Geoglobus acetivorans</name>
    <dbReference type="NCBI Taxonomy" id="565033"/>
    <lineage>
        <taxon>Archaea</taxon>
        <taxon>Methanobacteriati</taxon>
        <taxon>Methanobacteriota</taxon>
        <taxon>Archaeoglobi</taxon>
        <taxon>Archaeoglobales</taxon>
        <taxon>Archaeoglobaceae</taxon>
        <taxon>Geoglobus</taxon>
    </lineage>
</organism>
<dbReference type="Proteomes" id="UP001492541">
    <property type="component" value="Chromosome"/>
</dbReference>
<protein>
    <recommendedName>
        <fullName evidence="3">Mobile element protein</fullName>
    </recommendedName>
</protein>
<dbReference type="EMBL" id="CP087714">
    <property type="protein sequence ID" value="XAT63580.1"/>
    <property type="molecule type" value="Genomic_DNA"/>
</dbReference>
<accession>A0ABZ3H1Z9</accession>
<evidence type="ECO:0008006" key="3">
    <source>
        <dbReference type="Google" id="ProtNLM"/>
    </source>
</evidence>
<evidence type="ECO:0000313" key="2">
    <source>
        <dbReference type="Proteomes" id="UP001492541"/>
    </source>
</evidence>
<keyword evidence="2" id="KW-1185">Reference proteome</keyword>
<gene>
    <name evidence="1" type="ORF">LPQ35_10020</name>
</gene>
<reference evidence="1 2" key="1">
    <citation type="submission" date="2021-11" db="EMBL/GenBank/DDBJ databases">
        <title>Whole genome of Geoglobus acetivorans.</title>
        <authorList>
            <person name="Liu D."/>
        </authorList>
    </citation>
    <scope>NUCLEOTIDE SEQUENCE [LARGE SCALE GENOMIC DNA]</scope>
    <source>
        <strain evidence="1 2">SBH6</strain>
    </source>
</reference>